<comment type="caution">
    <text evidence="3">The sequence shown here is derived from an EMBL/GenBank/DDBJ whole genome shotgun (WGS) entry which is preliminary data.</text>
</comment>
<evidence type="ECO:0000313" key="3">
    <source>
        <dbReference type="EMBL" id="KAF9522982.1"/>
    </source>
</evidence>
<gene>
    <name evidence="3" type="ORF">CPB83DRAFT_732805</name>
</gene>
<protein>
    <recommendedName>
        <fullName evidence="2">Nephrocystin 3-like N-terminal domain-containing protein</fullName>
    </recommendedName>
</protein>
<dbReference type="OrthoDB" id="2970937at2759"/>
<keyword evidence="4" id="KW-1185">Reference proteome</keyword>
<name>A0A9P6E5M5_9AGAR</name>
<evidence type="ECO:0000256" key="1">
    <source>
        <dbReference type="ARBA" id="ARBA00022737"/>
    </source>
</evidence>
<organism evidence="3 4">
    <name type="scientific">Crepidotus variabilis</name>
    <dbReference type="NCBI Taxonomy" id="179855"/>
    <lineage>
        <taxon>Eukaryota</taxon>
        <taxon>Fungi</taxon>
        <taxon>Dikarya</taxon>
        <taxon>Basidiomycota</taxon>
        <taxon>Agaricomycotina</taxon>
        <taxon>Agaricomycetes</taxon>
        <taxon>Agaricomycetidae</taxon>
        <taxon>Agaricales</taxon>
        <taxon>Agaricineae</taxon>
        <taxon>Crepidotaceae</taxon>
        <taxon>Crepidotus</taxon>
    </lineage>
</organism>
<proteinExistence type="predicted"/>
<accession>A0A9P6E5M5</accession>
<dbReference type="InterPro" id="IPR056884">
    <property type="entry name" value="NPHP3-like_N"/>
</dbReference>
<sequence>SIEAQLIPLLVAPFLAAYPTLPHTPTIFIDGLDECDTPAAQRSVLKMIADVVSIHRLPLRFVVASRPEVHITHCFKAPPLFSITRAFGLDDDFESMVIYFRHEFNRILETRSDDMAIVPKPWPSYKIIRDLVRRASGQYLFASTVIRFVGDEYDHPVEQLQVLLSP</sequence>
<feature type="non-terminal residue" evidence="3">
    <location>
        <position position="1"/>
    </location>
</feature>
<reference evidence="3" key="1">
    <citation type="submission" date="2020-11" db="EMBL/GenBank/DDBJ databases">
        <authorList>
            <consortium name="DOE Joint Genome Institute"/>
            <person name="Ahrendt S."/>
            <person name="Riley R."/>
            <person name="Andreopoulos W."/>
            <person name="Labutti K."/>
            <person name="Pangilinan J."/>
            <person name="Ruiz-Duenas F.J."/>
            <person name="Barrasa J.M."/>
            <person name="Sanchez-Garcia M."/>
            <person name="Camarero S."/>
            <person name="Miyauchi S."/>
            <person name="Serrano A."/>
            <person name="Linde D."/>
            <person name="Babiker R."/>
            <person name="Drula E."/>
            <person name="Ayuso-Fernandez I."/>
            <person name="Pacheco R."/>
            <person name="Padilla G."/>
            <person name="Ferreira P."/>
            <person name="Barriuso J."/>
            <person name="Kellner H."/>
            <person name="Castanera R."/>
            <person name="Alfaro M."/>
            <person name="Ramirez L."/>
            <person name="Pisabarro A.G."/>
            <person name="Kuo A."/>
            <person name="Tritt A."/>
            <person name="Lipzen A."/>
            <person name="He G."/>
            <person name="Yan M."/>
            <person name="Ng V."/>
            <person name="Cullen D."/>
            <person name="Martin F."/>
            <person name="Rosso M.-N."/>
            <person name="Henrissat B."/>
            <person name="Hibbett D."/>
            <person name="Martinez A.T."/>
            <person name="Grigoriev I.V."/>
        </authorList>
    </citation>
    <scope>NUCLEOTIDE SEQUENCE</scope>
    <source>
        <strain evidence="3">CBS 506.95</strain>
    </source>
</reference>
<feature type="non-terminal residue" evidence="3">
    <location>
        <position position="166"/>
    </location>
</feature>
<dbReference type="Pfam" id="PF24883">
    <property type="entry name" value="NPHP3_N"/>
    <property type="match status" value="1"/>
</dbReference>
<dbReference type="EMBL" id="MU157928">
    <property type="protein sequence ID" value="KAF9522982.1"/>
    <property type="molecule type" value="Genomic_DNA"/>
</dbReference>
<keyword evidence="1" id="KW-0677">Repeat</keyword>
<feature type="domain" description="Nephrocystin 3-like N-terminal" evidence="2">
    <location>
        <begin position="19"/>
        <end position="66"/>
    </location>
</feature>
<evidence type="ECO:0000259" key="2">
    <source>
        <dbReference type="Pfam" id="PF24883"/>
    </source>
</evidence>
<dbReference type="AlphaFoldDB" id="A0A9P6E5M5"/>
<evidence type="ECO:0000313" key="4">
    <source>
        <dbReference type="Proteomes" id="UP000807306"/>
    </source>
</evidence>
<dbReference type="Proteomes" id="UP000807306">
    <property type="component" value="Unassembled WGS sequence"/>
</dbReference>